<accession>A0A5C6GJQ9</accession>
<evidence type="ECO:0000259" key="11">
    <source>
        <dbReference type="Pfam" id="PF26253"/>
    </source>
</evidence>
<organism evidence="12 13">
    <name type="scientific">Metarhizium rileyi (strain RCEF 4871)</name>
    <name type="common">Nomuraea rileyi</name>
    <dbReference type="NCBI Taxonomy" id="1649241"/>
    <lineage>
        <taxon>Eukaryota</taxon>
        <taxon>Fungi</taxon>
        <taxon>Dikarya</taxon>
        <taxon>Ascomycota</taxon>
        <taxon>Pezizomycotina</taxon>
        <taxon>Sordariomycetes</taxon>
        <taxon>Hypocreomycetidae</taxon>
        <taxon>Hypocreales</taxon>
        <taxon>Clavicipitaceae</taxon>
        <taxon>Metarhizium</taxon>
    </lineage>
</organism>
<evidence type="ECO:0000256" key="8">
    <source>
        <dbReference type="RuleBase" id="RU363098"/>
    </source>
</evidence>
<keyword evidence="6" id="KW-0943">RNA-mediated gene silencing</keyword>
<feature type="compositionally biased region" description="Polar residues" evidence="9">
    <location>
        <begin position="31"/>
        <end position="41"/>
    </location>
</feature>
<dbReference type="Pfam" id="PF26253">
    <property type="entry name" value="RdRP_head"/>
    <property type="match status" value="1"/>
</dbReference>
<dbReference type="GO" id="GO:0031380">
    <property type="term" value="C:nuclear RNA-directed RNA polymerase complex"/>
    <property type="evidence" value="ECO:0007669"/>
    <property type="project" value="TreeGrafter"/>
</dbReference>
<dbReference type="GO" id="GO:0003968">
    <property type="term" value="F:RNA-directed RNA polymerase activity"/>
    <property type="evidence" value="ECO:0007669"/>
    <property type="project" value="UniProtKB-KW"/>
</dbReference>
<comment type="catalytic activity">
    <reaction evidence="7 8">
        <text>RNA(n) + a ribonucleoside 5'-triphosphate = RNA(n+1) + diphosphate</text>
        <dbReference type="Rhea" id="RHEA:21248"/>
        <dbReference type="Rhea" id="RHEA-COMP:14527"/>
        <dbReference type="Rhea" id="RHEA-COMP:17342"/>
        <dbReference type="ChEBI" id="CHEBI:33019"/>
        <dbReference type="ChEBI" id="CHEBI:61557"/>
        <dbReference type="ChEBI" id="CHEBI:140395"/>
        <dbReference type="EC" id="2.7.7.48"/>
    </reaction>
</comment>
<evidence type="ECO:0000256" key="9">
    <source>
        <dbReference type="SAM" id="MobiDB-lite"/>
    </source>
</evidence>
<reference evidence="13" key="1">
    <citation type="submission" date="2018-12" db="EMBL/GenBank/DDBJ databases">
        <title>The complete genome of Metarhizium rileyi, a key fungal pathogen of Lepidoptera.</title>
        <authorList>
            <person name="Binneck E."/>
            <person name="Lastra C.C.L."/>
            <person name="Sosa-Gomez D.R."/>
        </authorList>
    </citation>
    <scope>NUCLEOTIDE SEQUENCE [LARGE SCALE GENOMIC DNA]</scope>
    <source>
        <strain evidence="13">Cep018-CH2</strain>
    </source>
</reference>
<name>A0A5C6GJQ9_METRR</name>
<keyword evidence="5 8" id="KW-0694">RNA-binding</keyword>
<feature type="region of interest" description="Disordered" evidence="9">
    <location>
        <begin position="1"/>
        <end position="41"/>
    </location>
</feature>
<feature type="domain" description="RDRP C-terminal head" evidence="11">
    <location>
        <begin position="1057"/>
        <end position="1197"/>
    </location>
</feature>
<dbReference type="EMBL" id="SBHS01000004">
    <property type="protein sequence ID" value="TWU77058.1"/>
    <property type="molecule type" value="Genomic_DNA"/>
</dbReference>
<feature type="domain" description="RDRP core" evidence="10">
    <location>
        <begin position="462"/>
        <end position="1030"/>
    </location>
</feature>
<dbReference type="EC" id="2.7.7.48" evidence="8"/>
<keyword evidence="2 8" id="KW-0696">RNA-directed RNA polymerase</keyword>
<feature type="compositionally biased region" description="Basic residues" evidence="9">
    <location>
        <begin position="13"/>
        <end position="24"/>
    </location>
</feature>
<sequence>MPAQISRPAPRQQRYHPQGKRGGRHIKESSAKSNTSFGFSNEWQTRPNVDIQVNNLPVDISAEYIWRWFASEGNIFWIDIDIFPPNSSRGTMSAKIRFQPPPPDMFWRRGIVRVQHPDTQQYPDGLTLTVLMVERPSCSRREDSRYQGRITTGLSSLAFGTMLNPSLMRVMKIIEPSRGLLLEVDIRKKTMTVQFSTTCRKSDGEFTKEWKVTFQISTINTILETTADDESPQWIFSLPYPPEYFGKVDNILDTFQGNPRKWYASDAWYRATNISSVSNDAMNQPVSMHDELQHDEDIDIGRWTTFCLTFGHNEVLHSASYGHLHTAFNDLNVILRPGYVFLDHTEAPSLWAFLEHPSAAYASQPSALLGLSPKISLPFQVRYQLEVCISRGIFNEYTIGIDFLERLNGLQPLDATRRLEYLVDQDSRLVDPMKLFGMEEAAAYVPTTKIPPYCTFVRKASITPTTIRFNSPTVETSNRVVRKYSHLQDRFLRVQFVEESELDRVGKNKQNNDEVWKRVERVLFQGIRIGDRQYTFLAFGSSQLRQSSAYFFCPTDHVSCQDIRAWMGHFDHIRCVAKYAARLGQCFSTTRDIRGIWMPNIKRIDDIERNGHCFTDGSGIISNFLSQVIIEEMTLDIFDKPTAFQFRMGGCKGVLAAWPQAQGMEVHIRNSQEKFKSDFQGLEIVRCAARSTATLNRQTITILESLGVPKEAFMRLLKSQIALFEKAEKDNSVAIELLSKFVDENQATLVLAELLKAGFKSEHIEEPFTLNLLHLWISWSFRLLKEKTRIHVPKSAFVLGCVDESGSLRGHSIETEGTSDKLVQRLPQIFLQLTDPNIPDETNVIRGVCIVGRNPSLHPGDIRVVQAIDEPKLRHLKDVVVFPSKGDRPVPAMLSGGDLDGDDFFVIWDQELIPREWNHKPMEYEAPSPRQLDRNIQVDDLREFFVNYMKNDVLPLIAVAHLAFADDLGVKSPTCLRLADLHSQAVDYAKTGEPAEFSSKMQPDRWPHFMENKGRKYRSKKALGGLYDEVIKHTFHFRPNWESSFDKRILETYKLDEDTLTAARTIKAQYDIAMRRLLVRHSVETEFELYTGWVMSSSKIASDYKRQEDLGREFDVLKQRFREQCCNVAGSSDAPQLDKFVVAMYKVTEEQVKAACNGSTRGKVGDEVIDSAQEPKPIMPFISFPWIFHWVMIRLAMGDKYKPGKSVLAAARRTVLFDRSRSTHHFQHVDVALATTLSDHGAHGNDKHGVVASSDIVGVSIDEQTVDKTEHGPIMRPEGITSEDKVSVQDEDDMEKNFPDSTLCGDVQVNGTSLDRVAALLGLGDD</sequence>
<evidence type="ECO:0000256" key="5">
    <source>
        <dbReference type="ARBA" id="ARBA00022884"/>
    </source>
</evidence>
<dbReference type="InterPro" id="IPR058752">
    <property type="entry name" value="RDRP_C_head"/>
</dbReference>
<comment type="caution">
    <text evidence="12">The sequence shown here is derived from an EMBL/GenBank/DDBJ whole genome shotgun (WGS) entry which is preliminary data.</text>
</comment>
<protein>
    <recommendedName>
        <fullName evidence="8">RNA-dependent RNA polymerase</fullName>
        <ecNumber evidence="8">2.7.7.48</ecNumber>
    </recommendedName>
</protein>
<dbReference type="PANTHER" id="PTHR23079:SF55">
    <property type="entry name" value="RNA-DIRECTED RNA POLYMERASE"/>
    <property type="match status" value="1"/>
</dbReference>
<evidence type="ECO:0000256" key="4">
    <source>
        <dbReference type="ARBA" id="ARBA00022695"/>
    </source>
</evidence>
<dbReference type="GO" id="GO:0030422">
    <property type="term" value="P:siRNA processing"/>
    <property type="evidence" value="ECO:0007669"/>
    <property type="project" value="TreeGrafter"/>
</dbReference>
<evidence type="ECO:0000313" key="13">
    <source>
        <dbReference type="Proteomes" id="UP000317257"/>
    </source>
</evidence>
<dbReference type="InterPro" id="IPR007855">
    <property type="entry name" value="RDRP"/>
</dbReference>
<dbReference type="PANTHER" id="PTHR23079">
    <property type="entry name" value="RNA-DEPENDENT RNA POLYMERASE"/>
    <property type="match status" value="1"/>
</dbReference>
<dbReference type="Proteomes" id="UP000317257">
    <property type="component" value="Unassembled WGS sequence"/>
</dbReference>
<gene>
    <name evidence="12" type="ORF">ED733_007900</name>
</gene>
<evidence type="ECO:0000256" key="7">
    <source>
        <dbReference type="ARBA" id="ARBA00048744"/>
    </source>
</evidence>
<evidence type="ECO:0000259" key="10">
    <source>
        <dbReference type="Pfam" id="PF05183"/>
    </source>
</evidence>
<dbReference type="InterPro" id="IPR057596">
    <property type="entry name" value="RDRP_core"/>
</dbReference>
<evidence type="ECO:0000313" key="12">
    <source>
        <dbReference type="EMBL" id="TWU77058.1"/>
    </source>
</evidence>
<dbReference type="Pfam" id="PF05183">
    <property type="entry name" value="RdRP"/>
    <property type="match status" value="1"/>
</dbReference>
<proteinExistence type="inferred from homology"/>
<dbReference type="GO" id="GO:0003723">
    <property type="term" value="F:RNA binding"/>
    <property type="evidence" value="ECO:0007669"/>
    <property type="project" value="UniProtKB-KW"/>
</dbReference>
<evidence type="ECO:0000256" key="6">
    <source>
        <dbReference type="ARBA" id="ARBA00023158"/>
    </source>
</evidence>
<evidence type="ECO:0000256" key="2">
    <source>
        <dbReference type="ARBA" id="ARBA00022484"/>
    </source>
</evidence>
<keyword evidence="4 8" id="KW-0548">Nucleotidyltransferase</keyword>
<comment type="similarity">
    <text evidence="1 8">Belongs to the RdRP family.</text>
</comment>
<evidence type="ECO:0000256" key="3">
    <source>
        <dbReference type="ARBA" id="ARBA00022679"/>
    </source>
</evidence>
<evidence type="ECO:0000256" key="1">
    <source>
        <dbReference type="ARBA" id="ARBA00005762"/>
    </source>
</evidence>
<keyword evidence="3 8" id="KW-0808">Transferase</keyword>